<accession>A0A931IBK0</accession>
<sequence>MLAKLTLAQVRLGMQPAGSEHDRVNPPGAAAWDIDKQHTVALDAAYREVAARLDADVEQVMRADNGLVQ</sequence>
<organism evidence="1 2">
    <name type="scientific">Nocardia bovistercoris</name>
    <dbReference type="NCBI Taxonomy" id="2785916"/>
    <lineage>
        <taxon>Bacteria</taxon>
        <taxon>Bacillati</taxon>
        <taxon>Actinomycetota</taxon>
        <taxon>Actinomycetes</taxon>
        <taxon>Mycobacteriales</taxon>
        <taxon>Nocardiaceae</taxon>
        <taxon>Nocardia</taxon>
    </lineage>
</organism>
<proteinExistence type="predicted"/>
<evidence type="ECO:0000313" key="1">
    <source>
        <dbReference type="EMBL" id="MBH0778587.1"/>
    </source>
</evidence>
<reference evidence="1" key="1">
    <citation type="submission" date="2020-11" db="EMBL/GenBank/DDBJ databases">
        <title>Nocardia NEAU-351.nov., a novel actinomycete isolated from the cow dung.</title>
        <authorList>
            <person name="Zhang X."/>
        </authorList>
    </citation>
    <scope>NUCLEOTIDE SEQUENCE</scope>
    <source>
        <strain evidence="1">NEAU-351</strain>
    </source>
</reference>
<dbReference type="EMBL" id="JADMLG010000008">
    <property type="protein sequence ID" value="MBH0778587.1"/>
    <property type="molecule type" value="Genomic_DNA"/>
</dbReference>
<dbReference type="RefSeq" id="WP_196150908.1">
    <property type="nucleotide sequence ID" value="NZ_JADMLG010000008.1"/>
</dbReference>
<dbReference type="Proteomes" id="UP000655751">
    <property type="component" value="Unassembled WGS sequence"/>
</dbReference>
<gene>
    <name evidence="1" type="ORF">IT779_20100</name>
</gene>
<comment type="caution">
    <text evidence="1">The sequence shown here is derived from an EMBL/GenBank/DDBJ whole genome shotgun (WGS) entry which is preliminary data.</text>
</comment>
<keyword evidence="2" id="KW-1185">Reference proteome</keyword>
<protein>
    <submittedName>
        <fullName evidence="1">Uncharacterized protein</fullName>
    </submittedName>
</protein>
<dbReference type="AlphaFoldDB" id="A0A931IBK0"/>
<name>A0A931IBK0_9NOCA</name>
<evidence type="ECO:0000313" key="2">
    <source>
        <dbReference type="Proteomes" id="UP000655751"/>
    </source>
</evidence>